<evidence type="ECO:0000256" key="1">
    <source>
        <dbReference type="SAM" id="Phobius"/>
    </source>
</evidence>
<proteinExistence type="predicted"/>
<organism evidence="3 4">
    <name type="scientific">Mucilaginibacter jinjuensis</name>
    <dbReference type="NCBI Taxonomy" id="1176721"/>
    <lineage>
        <taxon>Bacteria</taxon>
        <taxon>Pseudomonadati</taxon>
        <taxon>Bacteroidota</taxon>
        <taxon>Sphingobacteriia</taxon>
        <taxon>Sphingobacteriales</taxon>
        <taxon>Sphingobacteriaceae</taxon>
        <taxon>Mucilaginibacter</taxon>
    </lineage>
</organism>
<feature type="transmembrane region" description="Helical" evidence="1">
    <location>
        <begin position="21"/>
        <end position="49"/>
    </location>
</feature>
<reference evidence="3 4" key="1">
    <citation type="submission" date="2023-02" db="EMBL/GenBank/DDBJ databases">
        <title>Genome sequence of Mucilaginibacter jinjuensis strain KACC 16571.</title>
        <authorList>
            <person name="Kim S."/>
            <person name="Heo J."/>
            <person name="Kwon S.-W."/>
        </authorList>
    </citation>
    <scope>NUCLEOTIDE SEQUENCE [LARGE SCALE GENOMIC DNA]</scope>
    <source>
        <strain evidence="3 4">KACC 16571</strain>
    </source>
</reference>
<dbReference type="EMBL" id="CP117167">
    <property type="protein sequence ID" value="WCT14757.1"/>
    <property type="molecule type" value="Genomic_DNA"/>
</dbReference>
<name>A0ABY7TGP6_9SPHI</name>
<gene>
    <name evidence="3" type="ORF">PQO05_12500</name>
</gene>
<keyword evidence="1" id="KW-0472">Membrane</keyword>
<keyword evidence="4" id="KW-1185">Reference proteome</keyword>
<feature type="transmembrane region" description="Helical" evidence="1">
    <location>
        <begin position="55"/>
        <end position="78"/>
    </location>
</feature>
<accession>A0ABY7TGP6</accession>
<dbReference type="InterPro" id="IPR018476">
    <property type="entry name" value="GlyceroP-diester-Pdiesterase_M"/>
</dbReference>
<keyword evidence="1" id="KW-0812">Transmembrane</keyword>
<feature type="transmembrane region" description="Helical" evidence="1">
    <location>
        <begin position="99"/>
        <end position="120"/>
    </location>
</feature>
<feature type="domain" description="Glycerophosphoryl diester phosphodiesterase membrane" evidence="2">
    <location>
        <begin position="119"/>
        <end position="253"/>
    </location>
</feature>
<evidence type="ECO:0000313" key="4">
    <source>
        <dbReference type="Proteomes" id="UP001216139"/>
    </source>
</evidence>
<sequence>MYHPFSIADTIKSAWNIIKKNYISLIVYSIMSLACYWAISFVTSFIFVYDNAYSQVTFVLFMMLIQSYLVLSFYKLILTLMDKEYYDFDFSDIIPSLKMAFNCVLIGLAYTIVIGTVIFINLRFKEYEMLISILDKLEMLGVGYLLIRSIFCLCFIVDDDSGAAECLKQSFSITRNNVLKIIGMIFIVLFFIALLLLVINGIITVFVDENSPSKDYAFKIAGICWFAISFPFVQVMIMATYRKLVYSHLDVDDDVTETI</sequence>
<evidence type="ECO:0000259" key="2">
    <source>
        <dbReference type="Pfam" id="PF10110"/>
    </source>
</evidence>
<dbReference type="Proteomes" id="UP001216139">
    <property type="component" value="Chromosome"/>
</dbReference>
<keyword evidence="1" id="KW-1133">Transmembrane helix</keyword>
<feature type="transmembrane region" description="Helical" evidence="1">
    <location>
        <begin position="216"/>
        <end position="239"/>
    </location>
</feature>
<dbReference type="RefSeq" id="WP_273633252.1">
    <property type="nucleotide sequence ID" value="NZ_CP117167.1"/>
</dbReference>
<protein>
    <submittedName>
        <fullName evidence="3">Glycerophosphoryl diester phosphodiesterase membrane domain-containing protein</fullName>
    </submittedName>
</protein>
<evidence type="ECO:0000313" key="3">
    <source>
        <dbReference type="EMBL" id="WCT14757.1"/>
    </source>
</evidence>
<feature type="transmembrane region" description="Helical" evidence="1">
    <location>
        <begin position="178"/>
        <end position="204"/>
    </location>
</feature>
<dbReference type="Pfam" id="PF10110">
    <property type="entry name" value="GPDPase_memb"/>
    <property type="match status" value="1"/>
</dbReference>